<dbReference type="Proteomes" id="UP000177573">
    <property type="component" value="Unassembled WGS sequence"/>
</dbReference>
<evidence type="ECO:0000313" key="1">
    <source>
        <dbReference type="EMBL" id="OGZ14057.1"/>
    </source>
</evidence>
<evidence type="ECO:0000313" key="2">
    <source>
        <dbReference type="Proteomes" id="UP000177573"/>
    </source>
</evidence>
<proteinExistence type="predicted"/>
<accession>A0A1G2DK91</accession>
<organism evidence="1 2">
    <name type="scientific">Candidatus Lloydbacteria bacterium RIFCSPLOWO2_02_FULL_51_11</name>
    <dbReference type="NCBI Taxonomy" id="1798667"/>
    <lineage>
        <taxon>Bacteria</taxon>
        <taxon>Candidatus Lloydiibacteriota</taxon>
    </lineage>
</organism>
<comment type="caution">
    <text evidence="1">The sequence shown here is derived from an EMBL/GenBank/DDBJ whole genome shotgun (WGS) entry which is preliminary data.</text>
</comment>
<sequence length="106" mass="12401">MARRSEKALRENQLLDFRQDEKAGAFFCKCGRAKARGGVAKKCSEEHFIRDRILLRAFERSRVWSGETKRPSEKINCLIFVRMRKPERSFASVGEQKREAGSRPRR</sequence>
<name>A0A1G2DK91_9BACT</name>
<reference evidence="1 2" key="1">
    <citation type="journal article" date="2016" name="Nat. Commun.">
        <title>Thousands of microbial genomes shed light on interconnected biogeochemical processes in an aquifer system.</title>
        <authorList>
            <person name="Anantharaman K."/>
            <person name="Brown C.T."/>
            <person name="Hug L.A."/>
            <person name="Sharon I."/>
            <person name="Castelle C.J."/>
            <person name="Probst A.J."/>
            <person name="Thomas B.C."/>
            <person name="Singh A."/>
            <person name="Wilkins M.J."/>
            <person name="Karaoz U."/>
            <person name="Brodie E.L."/>
            <person name="Williams K.H."/>
            <person name="Hubbard S.S."/>
            <person name="Banfield J.F."/>
        </authorList>
    </citation>
    <scope>NUCLEOTIDE SEQUENCE [LARGE SCALE GENOMIC DNA]</scope>
</reference>
<dbReference type="EMBL" id="MHLR01000034">
    <property type="protein sequence ID" value="OGZ14057.1"/>
    <property type="molecule type" value="Genomic_DNA"/>
</dbReference>
<protein>
    <submittedName>
        <fullName evidence="1">Uncharacterized protein</fullName>
    </submittedName>
</protein>
<gene>
    <name evidence="1" type="ORF">A3J08_03990</name>
</gene>
<dbReference type="AlphaFoldDB" id="A0A1G2DK91"/>